<accession>A0A830GMK4</accession>
<sequence length="256" mass="28022">MAYIDINYCEAVPDAAGGGELCAAIQDSPTEERRECAHGRETPKIFTIDGNIDLISNALFDINGILGRRQRLEPAVHLHRKRTCPGLRGRNGDRTAGSRSLTTPASEFESSALDEPIAAATVDADQANAITAAAHRLDTVSISPLLDDIDEEAATLIEDLLATLESLRTGDVENATETLRRLLDDRFDLERRPRIMPAAPTEPSNSGPTTPWTRSAPRSRRWRRSIATSLRWHCSLAPSMVGRFESRRALPAATSK</sequence>
<comment type="caution">
    <text evidence="2">The sequence shown here is derived from an EMBL/GenBank/DDBJ whole genome shotgun (WGS) entry which is preliminary data.</text>
</comment>
<gene>
    <name evidence="2" type="ORF">GCM10009030_21820</name>
</gene>
<feature type="compositionally biased region" description="Polar residues" evidence="1">
    <location>
        <begin position="97"/>
        <end position="109"/>
    </location>
</feature>
<evidence type="ECO:0000256" key="1">
    <source>
        <dbReference type="SAM" id="MobiDB-lite"/>
    </source>
</evidence>
<dbReference type="AlphaFoldDB" id="A0A830GMK4"/>
<evidence type="ECO:0000313" key="3">
    <source>
        <dbReference type="Proteomes" id="UP000605784"/>
    </source>
</evidence>
<dbReference type="EMBL" id="BMOU01000003">
    <property type="protein sequence ID" value="GGN94946.1"/>
    <property type="molecule type" value="Genomic_DNA"/>
</dbReference>
<reference evidence="2" key="1">
    <citation type="journal article" date="2014" name="Int. J. Syst. Evol. Microbiol.">
        <title>Complete genome sequence of Corynebacterium casei LMG S-19264T (=DSM 44701T), isolated from a smear-ripened cheese.</title>
        <authorList>
            <consortium name="US DOE Joint Genome Institute (JGI-PGF)"/>
            <person name="Walter F."/>
            <person name="Albersmeier A."/>
            <person name="Kalinowski J."/>
            <person name="Ruckert C."/>
        </authorList>
    </citation>
    <scope>NUCLEOTIDE SEQUENCE</scope>
    <source>
        <strain evidence="2">JCM 17820</strain>
    </source>
</reference>
<dbReference type="Proteomes" id="UP000605784">
    <property type="component" value="Unassembled WGS sequence"/>
</dbReference>
<keyword evidence="3" id="KW-1185">Reference proteome</keyword>
<name>A0A830GMK4_9EURY</name>
<evidence type="ECO:0000313" key="2">
    <source>
        <dbReference type="EMBL" id="GGN94946.1"/>
    </source>
</evidence>
<reference evidence="2" key="2">
    <citation type="submission" date="2020-09" db="EMBL/GenBank/DDBJ databases">
        <authorList>
            <person name="Sun Q."/>
            <person name="Ohkuma M."/>
        </authorList>
    </citation>
    <scope>NUCLEOTIDE SEQUENCE</scope>
    <source>
        <strain evidence="2">JCM 17820</strain>
    </source>
</reference>
<protein>
    <submittedName>
        <fullName evidence="2">Uncharacterized protein</fullName>
    </submittedName>
</protein>
<organism evidence="2 3">
    <name type="scientific">Haloarcula pellucida</name>
    <dbReference type="NCBI Taxonomy" id="1427151"/>
    <lineage>
        <taxon>Archaea</taxon>
        <taxon>Methanobacteriati</taxon>
        <taxon>Methanobacteriota</taxon>
        <taxon>Stenosarchaea group</taxon>
        <taxon>Halobacteria</taxon>
        <taxon>Halobacteriales</taxon>
        <taxon>Haloarculaceae</taxon>
        <taxon>Haloarcula</taxon>
    </lineage>
</organism>
<feature type="region of interest" description="Disordered" evidence="1">
    <location>
        <begin position="83"/>
        <end position="110"/>
    </location>
</feature>
<proteinExistence type="predicted"/>
<feature type="region of interest" description="Disordered" evidence="1">
    <location>
        <begin position="193"/>
        <end position="220"/>
    </location>
</feature>